<reference evidence="3 4" key="1">
    <citation type="submission" date="2024-11" db="EMBL/GenBank/DDBJ databases">
        <title>A near-complete genome assembly of Cinchona calisaya.</title>
        <authorList>
            <person name="Lian D.C."/>
            <person name="Zhao X.W."/>
            <person name="Wei L."/>
        </authorList>
    </citation>
    <scope>NUCLEOTIDE SEQUENCE [LARGE SCALE GENOMIC DNA]</scope>
    <source>
        <tissue evidence="3">Nenye</tissue>
    </source>
</reference>
<name>A0ABD2Z011_9GENT</name>
<feature type="compositionally biased region" description="Pro residues" evidence="1">
    <location>
        <begin position="84"/>
        <end position="98"/>
    </location>
</feature>
<dbReference type="PANTHER" id="PTHR34364:SF1">
    <property type="entry name" value="WAS_WASL-INTERACTING FAMILY PROTEIN"/>
    <property type="match status" value="1"/>
</dbReference>
<feature type="region of interest" description="Disordered" evidence="1">
    <location>
        <begin position="66"/>
        <end position="103"/>
    </location>
</feature>
<keyword evidence="2" id="KW-1133">Transmembrane helix</keyword>
<sequence length="148" mass="16602">MASSTPTGTPAALPPPPQQPPRESFLRRNKFLLPLLLAVNFTVGAYLFMRTNKKDGVEVEEVPNVPPASVSTTARPATITEKPLAPPPILEPPKPCEPVPENEQRELYKWMLEEKRKLKPKDSQEKKRTDEEKAILKQFLRAKSIPGL</sequence>
<dbReference type="EMBL" id="JBJUIK010000011">
    <property type="protein sequence ID" value="KAL3511695.1"/>
    <property type="molecule type" value="Genomic_DNA"/>
</dbReference>
<organism evidence="3 4">
    <name type="scientific">Cinchona calisaya</name>
    <dbReference type="NCBI Taxonomy" id="153742"/>
    <lineage>
        <taxon>Eukaryota</taxon>
        <taxon>Viridiplantae</taxon>
        <taxon>Streptophyta</taxon>
        <taxon>Embryophyta</taxon>
        <taxon>Tracheophyta</taxon>
        <taxon>Spermatophyta</taxon>
        <taxon>Magnoliopsida</taxon>
        <taxon>eudicotyledons</taxon>
        <taxon>Gunneridae</taxon>
        <taxon>Pentapetalae</taxon>
        <taxon>asterids</taxon>
        <taxon>lamiids</taxon>
        <taxon>Gentianales</taxon>
        <taxon>Rubiaceae</taxon>
        <taxon>Cinchonoideae</taxon>
        <taxon>Cinchoneae</taxon>
        <taxon>Cinchona</taxon>
    </lineage>
</organism>
<dbReference type="AlphaFoldDB" id="A0ABD2Z011"/>
<feature type="transmembrane region" description="Helical" evidence="2">
    <location>
        <begin position="31"/>
        <end position="49"/>
    </location>
</feature>
<keyword evidence="2" id="KW-0812">Transmembrane</keyword>
<comment type="caution">
    <text evidence="3">The sequence shown here is derived from an EMBL/GenBank/DDBJ whole genome shotgun (WGS) entry which is preliminary data.</text>
</comment>
<dbReference type="Proteomes" id="UP001630127">
    <property type="component" value="Unassembled WGS sequence"/>
</dbReference>
<feature type="region of interest" description="Disordered" evidence="1">
    <location>
        <begin position="1"/>
        <end position="23"/>
    </location>
</feature>
<evidence type="ECO:0000313" key="3">
    <source>
        <dbReference type="EMBL" id="KAL3511695.1"/>
    </source>
</evidence>
<gene>
    <name evidence="3" type="ORF">ACH5RR_024412</name>
</gene>
<accession>A0ABD2Z011</accession>
<feature type="compositionally biased region" description="Low complexity" evidence="1">
    <location>
        <begin position="1"/>
        <end position="11"/>
    </location>
</feature>
<evidence type="ECO:0000256" key="2">
    <source>
        <dbReference type="SAM" id="Phobius"/>
    </source>
</evidence>
<keyword evidence="4" id="KW-1185">Reference proteome</keyword>
<keyword evidence="2" id="KW-0472">Membrane</keyword>
<proteinExistence type="predicted"/>
<protein>
    <submittedName>
        <fullName evidence="3">Uncharacterized protein</fullName>
    </submittedName>
</protein>
<dbReference type="PANTHER" id="PTHR34364">
    <property type="entry name" value="WAS/WASL-INTERACTING FAMILY PROTEIN"/>
    <property type="match status" value="1"/>
</dbReference>
<evidence type="ECO:0000256" key="1">
    <source>
        <dbReference type="SAM" id="MobiDB-lite"/>
    </source>
</evidence>
<evidence type="ECO:0000313" key="4">
    <source>
        <dbReference type="Proteomes" id="UP001630127"/>
    </source>
</evidence>